<evidence type="ECO:0000313" key="1">
    <source>
        <dbReference type="EMBL" id="CAF1054997.1"/>
    </source>
</evidence>
<evidence type="ECO:0000313" key="3">
    <source>
        <dbReference type="Proteomes" id="UP000663874"/>
    </source>
</evidence>
<evidence type="ECO:0000313" key="2">
    <source>
        <dbReference type="EMBL" id="CAF4059889.1"/>
    </source>
</evidence>
<dbReference type="Proteomes" id="UP000663889">
    <property type="component" value="Unassembled WGS sequence"/>
</dbReference>
<accession>A0A819SA22</accession>
<dbReference type="EMBL" id="CAJNOU010000644">
    <property type="protein sequence ID" value="CAF1054997.1"/>
    <property type="molecule type" value="Genomic_DNA"/>
</dbReference>
<dbReference type="AlphaFoldDB" id="A0A819SA22"/>
<proteinExistence type="predicted"/>
<name>A0A819SA22_9BILA</name>
<gene>
    <name evidence="2" type="ORF">FNK824_LOCUS29197</name>
    <name evidence="1" type="ORF">SEV965_LOCUS13541</name>
</gene>
<reference evidence="2" key="1">
    <citation type="submission" date="2021-02" db="EMBL/GenBank/DDBJ databases">
        <authorList>
            <person name="Nowell W R."/>
        </authorList>
    </citation>
    <scope>NUCLEOTIDE SEQUENCE</scope>
</reference>
<comment type="caution">
    <text evidence="2">The sequence shown here is derived from an EMBL/GenBank/DDBJ whole genome shotgun (WGS) entry which is preliminary data.</text>
</comment>
<organism evidence="2 3">
    <name type="scientific">Rotaria sordida</name>
    <dbReference type="NCBI Taxonomy" id="392033"/>
    <lineage>
        <taxon>Eukaryota</taxon>
        <taxon>Metazoa</taxon>
        <taxon>Spiralia</taxon>
        <taxon>Gnathifera</taxon>
        <taxon>Rotifera</taxon>
        <taxon>Eurotatoria</taxon>
        <taxon>Bdelloidea</taxon>
        <taxon>Philodinida</taxon>
        <taxon>Philodinidae</taxon>
        <taxon>Rotaria</taxon>
    </lineage>
</organism>
<sequence length="136" mass="15810">MRRENGTAALISVFETWKSTLYFIRLTILPPTPISLPSIKIPDDMHYNNTQQEFLFCNSATPHKIIAFASEQALELLSKNLSSILIDFQQGMINVTDDIFPQALVKRYNFHYAQNIWKKVKKRNLVKLSKHENICR</sequence>
<protein>
    <submittedName>
        <fullName evidence="2">Uncharacterized protein</fullName>
    </submittedName>
</protein>
<dbReference type="Proteomes" id="UP000663874">
    <property type="component" value="Unassembled WGS sequence"/>
</dbReference>
<dbReference type="EMBL" id="CAJOBE010008375">
    <property type="protein sequence ID" value="CAF4059889.1"/>
    <property type="molecule type" value="Genomic_DNA"/>
</dbReference>